<evidence type="ECO:0000256" key="2">
    <source>
        <dbReference type="ARBA" id="ARBA00022475"/>
    </source>
</evidence>
<dbReference type="GO" id="GO:0005886">
    <property type="term" value="C:plasma membrane"/>
    <property type="evidence" value="ECO:0007669"/>
    <property type="project" value="UniProtKB-SubCell"/>
</dbReference>
<dbReference type="CDD" id="cd16015">
    <property type="entry name" value="LTA_synthase"/>
    <property type="match status" value="1"/>
</dbReference>
<dbReference type="STRING" id="305507.SAMN04489724_1003"/>
<evidence type="ECO:0000256" key="1">
    <source>
        <dbReference type="ARBA" id="ARBA00004651"/>
    </source>
</evidence>
<organism evidence="8 9">
    <name type="scientific">Algoriphagus locisalis</name>
    <dbReference type="NCBI Taxonomy" id="305507"/>
    <lineage>
        <taxon>Bacteria</taxon>
        <taxon>Pseudomonadati</taxon>
        <taxon>Bacteroidota</taxon>
        <taxon>Cytophagia</taxon>
        <taxon>Cytophagales</taxon>
        <taxon>Cyclobacteriaceae</taxon>
        <taxon>Algoriphagus</taxon>
    </lineage>
</organism>
<dbReference type="PANTHER" id="PTHR47371:SF3">
    <property type="entry name" value="PHOSPHOGLYCEROL TRANSFERASE I"/>
    <property type="match status" value="1"/>
</dbReference>
<evidence type="ECO:0000313" key="8">
    <source>
        <dbReference type="EMBL" id="SFT49711.1"/>
    </source>
</evidence>
<evidence type="ECO:0000256" key="4">
    <source>
        <dbReference type="ARBA" id="ARBA00022989"/>
    </source>
</evidence>
<feature type="transmembrane region" description="Helical" evidence="6">
    <location>
        <begin position="93"/>
        <end position="113"/>
    </location>
</feature>
<dbReference type="EMBL" id="FPBF01000001">
    <property type="protein sequence ID" value="SFT49711.1"/>
    <property type="molecule type" value="Genomic_DNA"/>
</dbReference>
<feature type="transmembrane region" description="Helical" evidence="6">
    <location>
        <begin position="66"/>
        <end position="86"/>
    </location>
</feature>
<dbReference type="InterPro" id="IPR050448">
    <property type="entry name" value="OpgB/LTA_synthase_biosynth"/>
</dbReference>
<dbReference type="AlphaFoldDB" id="A0A1I6YH88"/>
<keyword evidence="2" id="KW-1003">Cell membrane</keyword>
<keyword evidence="5 6" id="KW-0472">Membrane</keyword>
<accession>A0A1I6YH88</accession>
<feature type="transmembrane region" description="Helical" evidence="6">
    <location>
        <begin position="144"/>
        <end position="164"/>
    </location>
</feature>
<evidence type="ECO:0000256" key="6">
    <source>
        <dbReference type="SAM" id="Phobius"/>
    </source>
</evidence>
<proteinExistence type="predicted"/>
<sequence>MAQKAEIRSKLPAKIQTTLSSFWSMSLIFSILMLLLRIAELTLIFRTHPINLSFGEVIGYSLYEDVTWILYFLGLLFIFHVINSLFSLSFAKWFTKSWLVVAFLVHSALLFYFNKTFVPLGNDLFAYSFDDIVLTVSSSGQLNVLSIGGGILACVVLFYLLYFANKALNFSLKKSLAFTIATYWFVLLFYFIPISDPEKFNETKNNIQLNKSKYLSEQAFEYFVYSNEYYFDFYLRSKNEGLIVKKEYTDPNYPFLHSADYPDVLSPYFDSLSTPPDIVFVLIESLGKAYSGKDAYLGSFTPFLDSLESHSLVWTNAISTTGRTFGILPGILAGLPYGESGFMELNDNYPNHQTLISVLKSNNYEPSFYIGGDEDFDKESDFLKAQKLTRLFDQDDFGDEYDKIPSNNGFSWGYSDKALYRFGMTTFEMEQDKPQLKIFQTLTSHDPYLVPEREFYSKKFEEHLENYLNLSEAKKAEYRNYQDIYMTLLYADDAVKDFINSYSRKPEFANTIFVFTGDHRLPEIPMASRLDRFHVPLIIYSPLIKRPSYFKGLVSHFEVTPSLLAFLNSQVGIEIPQQEIWMGQVLDTSRVFQSQIAMPLMRNKNQLMEYLDGEYFLSDDQLFVISDGLNIDPIEDQNIKNKLRGEFEDFKNKNNYIIQTRKLLPTDN</sequence>
<gene>
    <name evidence="8" type="ORF">SAMN04489724_1003</name>
</gene>
<evidence type="ECO:0000259" key="7">
    <source>
        <dbReference type="Pfam" id="PF00884"/>
    </source>
</evidence>
<evidence type="ECO:0000256" key="3">
    <source>
        <dbReference type="ARBA" id="ARBA00022692"/>
    </source>
</evidence>
<dbReference type="OrthoDB" id="9777768at2"/>
<protein>
    <submittedName>
        <fullName evidence="8">Uncharacterized sulfatase</fullName>
    </submittedName>
</protein>
<keyword evidence="4 6" id="KW-1133">Transmembrane helix</keyword>
<feature type="domain" description="Sulfatase N-terminal" evidence="7">
    <location>
        <begin position="276"/>
        <end position="567"/>
    </location>
</feature>
<dbReference type="PANTHER" id="PTHR47371">
    <property type="entry name" value="LIPOTEICHOIC ACID SYNTHASE"/>
    <property type="match status" value="1"/>
</dbReference>
<keyword evidence="9" id="KW-1185">Reference proteome</keyword>
<name>A0A1I6YH88_9BACT</name>
<comment type="subcellular location">
    <subcellularLocation>
        <location evidence="1">Cell membrane</location>
        <topology evidence="1">Multi-pass membrane protein</topology>
    </subcellularLocation>
</comment>
<dbReference type="RefSeq" id="WP_091691564.1">
    <property type="nucleotide sequence ID" value="NZ_FPBF01000001.1"/>
</dbReference>
<evidence type="ECO:0000256" key="5">
    <source>
        <dbReference type="ARBA" id="ARBA00023136"/>
    </source>
</evidence>
<evidence type="ECO:0000313" key="9">
    <source>
        <dbReference type="Proteomes" id="UP000199673"/>
    </source>
</evidence>
<dbReference type="InterPro" id="IPR000917">
    <property type="entry name" value="Sulfatase_N"/>
</dbReference>
<dbReference type="InterPro" id="IPR017850">
    <property type="entry name" value="Alkaline_phosphatase_core_sf"/>
</dbReference>
<dbReference type="SUPFAM" id="SSF53649">
    <property type="entry name" value="Alkaline phosphatase-like"/>
    <property type="match status" value="1"/>
</dbReference>
<reference evidence="9" key="1">
    <citation type="submission" date="2016-10" db="EMBL/GenBank/DDBJ databases">
        <authorList>
            <person name="Varghese N."/>
            <person name="Submissions S."/>
        </authorList>
    </citation>
    <scope>NUCLEOTIDE SEQUENCE [LARGE SCALE GENOMIC DNA]</scope>
    <source>
        <strain evidence="9">DSM 23445</strain>
    </source>
</reference>
<dbReference type="Pfam" id="PF00884">
    <property type="entry name" value="Sulfatase"/>
    <property type="match status" value="1"/>
</dbReference>
<keyword evidence="3 6" id="KW-0812">Transmembrane</keyword>
<feature type="transmembrane region" description="Helical" evidence="6">
    <location>
        <begin position="21"/>
        <end position="46"/>
    </location>
</feature>
<feature type="transmembrane region" description="Helical" evidence="6">
    <location>
        <begin position="176"/>
        <end position="194"/>
    </location>
</feature>
<dbReference type="Proteomes" id="UP000199673">
    <property type="component" value="Unassembled WGS sequence"/>
</dbReference>
<dbReference type="Gene3D" id="3.40.720.10">
    <property type="entry name" value="Alkaline Phosphatase, subunit A"/>
    <property type="match status" value="1"/>
</dbReference>